<dbReference type="Pfam" id="PF13558">
    <property type="entry name" value="SbcC_Walker_B"/>
    <property type="match status" value="1"/>
</dbReference>
<feature type="coiled-coil region" evidence="1">
    <location>
        <begin position="1026"/>
        <end position="1074"/>
    </location>
</feature>
<name>A0ABT0KKI4_9GAMM</name>
<dbReference type="PANTHER" id="PTHR32114">
    <property type="entry name" value="ABC TRANSPORTER ABCH.3"/>
    <property type="match status" value="1"/>
</dbReference>
<evidence type="ECO:0000313" key="3">
    <source>
        <dbReference type="EMBL" id="MCL1044350.1"/>
    </source>
</evidence>
<evidence type="ECO:0000259" key="2">
    <source>
        <dbReference type="Pfam" id="PF13476"/>
    </source>
</evidence>
<comment type="caution">
    <text evidence="3">The sequence shown here is derived from an EMBL/GenBank/DDBJ whole genome shotgun (WGS) entry which is preliminary data.</text>
</comment>
<dbReference type="SUPFAM" id="SSF52540">
    <property type="entry name" value="P-loop containing nucleoside triphosphate hydrolases"/>
    <property type="match status" value="2"/>
</dbReference>
<dbReference type="RefSeq" id="WP_248954764.1">
    <property type="nucleotide sequence ID" value="NZ_JAKIKU010000001.1"/>
</dbReference>
<organism evidence="3 4">
    <name type="scientific">Shewanella electrodiphila</name>
    <dbReference type="NCBI Taxonomy" id="934143"/>
    <lineage>
        <taxon>Bacteria</taxon>
        <taxon>Pseudomonadati</taxon>
        <taxon>Pseudomonadota</taxon>
        <taxon>Gammaproteobacteria</taxon>
        <taxon>Alteromonadales</taxon>
        <taxon>Shewanellaceae</taxon>
        <taxon>Shewanella</taxon>
    </lineage>
</organism>
<keyword evidence="1" id="KW-0175">Coiled coil</keyword>
<accession>A0ABT0KKI4</accession>
<sequence length="1253" mass="141939">MKILSLRFKNINSLKNEWKIDFTQSPFKENGLFAITGPTGSGKTTILDAICLALYHRTPRLKVISKTTNELMTRGTSDCLAEVEFEVKGKGYRAFWSQRRSRGQIDGNLQDAQVELAELDSGKILASQVKQKTELTEAVTGLDFARFTKSMMLSQGQFAAFLNADANDRAELLEELTGTEIYGLISEQVHLNFSEAKQALKLLEAKTDSVELLTDEAIVDKRAEALQLEQQETQLQAKTQQFQQHLTWAQQCVKTSQQLTDSQQTLAAAEADISAQAPALAKLNASEPAQIITPLFTSLNKLNEQKSQLDEQQEELKQAGQDAQVTFNDAVIEHENKQQENLQLKQSHQQLIELVEQQVEPLDKQIEKLNFQLSELQKSKQQQQTQLQQVEREQHQLNQQLTENNQAKLTNQQLIERFPQGQLIQSHIAVWKQQASNYARLSQKDAELVKAIEAQSVQGIQHTEQLEQYQKNVESQQVEVQHKLTALNASEHQLAQLLAGSTEGQLQAQYQQLIDQQVSRSRLQQLQQLHLESQQELNNELKQAQQLSEQLGQIDQQLHQVRTEWQSKNQQVKDLQSLLKQEQQIVNLTAERAKLIQGEPCALCGAKEHPLVDHYQAIDVSDTEVRFQSESDALQLIKTQGEQLSLEKKQRQHQVELLTAQQEKNQHQITQYLSEYQQITEQLLIGHLASNESEIDALSLAEFIRQATQQQQQLHQQLATIRQQSTSHQQCNEQYQQAQAHAEQLQSQLMLTKQQSQTQMQKLQELKQHQTEAQQQIADLLGDSQTSVSQAGITMPEISLFESWLVELDIQITQWQKAFEQQGVLEQEHQLCSQKIAALMTQHQDMTAKNSVLDSQLEQLTAEQNNTSKQRFALFADKQCPQEKQASHQSLQQAELRLSQANDIRVNMQQQLDKLVAQRQANEQQVQRLTIELNEAGSAFEQALLTSPFTSQAEFEQAVMPSEQREALKQLKQQLDQSMVKASTLVEQAKTQLAQLIIQAKELGFSQNDSEKLTEQTIASLSEQVITEVSELSKQAETALAEVKQQLWQIAHLLKEDESKRQGQQQLVEQLNQAKQDYDDIAYLHSLIGSQKGDKFRKFAQGLTLDHLVTLANRQLDRLQGRYLLERKQSEALELQVLDTWQGDAVRDTRTLSGGESFLVSLALALALSDLVSHKTSIDSLFLDEGFGTLDSQTLDTALDALDNLNASGKMIGVISHIEAMKERISVQIKVNKMNGLGVSRLQTEYKVETAAE</sequence>
<dbReference type="Gene3D" id="3.40.50.300">
    <property type="entry name" value="P-loop containing nucleotide triphosphate hydrolases"/>
    <property type="match status" value="2"/>
</dbReference>
<dbReference type="EMBL" id="JAKIKU010000001">
    <property type="protein sequence ID" value="MCL1044350.1"/>
    <property type="molecule type" value="Genomic_DNA"/>
</dbReference>
<feature type="coiled-coil region" evidence="1">
    <location>
        <begin position="523"/>
        <end position="564"/>
    </location>
</feature>
<dbReference type="Proteomes" id="UP001202134">
    <property type="component" value="Unassembled WGS sequence"/>
</dbReference>
<gene>
    <name evidence="3" type="ORF">L2737_03245</name>
</gene>
<dbReference type="PANTHER" id="PTHR32114:SF2">
    <property type="entry name" value="ABC TRANSPORTER ABCH.3"/>
    <property type="match status" value="1"/>
</dbReference>
<protein>
    <submittedName>
        <fullName evidence="3">AAA family ATPase</fullName>
    </submittedName>
</protein>
<reference evidence="3 4" key="1">
    <citation type="submission" date="2022-01" db="EMBL/GenBank/DDBJ databases">
        <title>Whole genome-based taxonomy of the Shewanellaceae.</title>
        <authorList>
            <person name="Martin-Rodriguez A.J."/>
        </authorList>
    </citation>
    <scope>NUCLEOTIDE SEQUENCE [LARGE SCALE GENOMIC DNA]</scope>
    <source>
        <strain evidence="3 4">DSM 24955</strain>
    </source>
</reference>
<proteinExistence type="predicted"/>
<evidence type="ECO:0000313" key="4">
    <source>
        <dbReference type="Proteomes" id="UP001202134"/>
    </source>
</evidence>
<feature type="coiled-coil region" evidence="1">
    <location>
        <begin position="891"/>
        <end position="932"/>
    </location>
</feature>
<keyword evidence="4" id="KW-1185">Reference proteome</keyword>
<feature type="coiled-coil region" evidence="1">
    <location>
        <begin position="295"/>
        <end position="417"/>
    </location>
</feature>
<dbReference type="Pfam" id="PF13476">
    <property type="entry name" value="AAA_23"/>
    <property type="match status" value="1"/>
</dbReference>
<feature type="domain" description="Rad50/SbcC-type AAA" evidence="2">
    <location>
        <begin position="5"/>
        <end position="244"/>
    </location>
</feature>
<dbReference type="InterPro" id="IPR038729">
    <property type="entry name" value="Rad50/SbcC_AAA"/>
</dbReference>
<dbReference type="InterPro" id="IPR027417">
    <property type="entry name" value="P-loop_NTPase"/>
</dbReference>
<evidence type="ECO:0000256" key="1">
    <source>
        <dbReference type="SAM" id="Coils"/>
    </source>
</evidence>
<feature type="coiled-coil region" evidence="1">
    <location>
        <begin position="704"/>
        <end position="783"/>
    </location>
</feature>